<dbReference type="GO" id="GO:0003677">
    <property type="term" value="F:DNA binding"/>
    <property type="evidence" value="ECO:0007669"/>
    <property type="project" value="UniProtKB-KW"/>
</dbReference>
<keyword evidence="3" id="KW-1003">Cell membrane</keyword>
<evidence type="ECO:0000256" key="6">
    <source>
        <dbReference type="ARBA" id="ARBA00022741"/>
    </source>
</evidence>
<keyword evidence="7" id="KW-0159">Chromosome partition</keyword>
<dbReference type="InterPro" id="IPR050206">
    <property type="entry name" value="FtsK/SpoIIIE/SftA"/>
</dbReference>
<dbReference type="Gene3D" id="3.40.50.300">
    <property type="entry name" value="P-loop containing nucleotide triphosphate hydrolases"/>
    <property type="match status" value="1"/>
</dbReference>
<feature type="transmembrane region" description="Helical" evidence="16">
    <location>
        <begin position="36"/>
        <end position="64"/>
    </location>
</feature>
<dbReference type="GO" id="GO:0005524">
    <property type="term" value="F:ATP binding"/>
    <property type="evidence" value="ECO:0007669"/>
    <property type="project" value="UniProtKB-UniRule"/>
</dbReference>
<dbReference type="PANTHER" id="PTHR22683">
    <property type="entry name" value="SPORULATION PROTEIN RELATED"/>
    <property type="match status" value="1"/>
</dbReference>
<reference evidence="18 19" key="1">
    <citation type="journal article" date="2016" name="Nat. Commun.">
        <title>Thousands of microbial genomes shed light on interconnected biogeochemical processes in an aquifer system.</title>
        <authorList>
            <person name="Anantharaman K."/>
            <person name="Brown C.T."/>
            <person name="Hug L.A."/>
            <person name="Sharon I."/>
            <person name="Castelle C.J."/>
            <person name="Probst A.J."/>
            <person name="Thomas B.C."/>
            <person name="Singh A."/>
            <person name="Wilkins M.J."/>
            <person name="Karaoz U."/>
            <person name="Brodie E.L."/>
            <person name="Williams K.H."/>
            <person name="Hubbard S.S."/>
            <person name="Banfield J.F."/>
        </authorList>
    </citation>
    <scope>NUCLEOTIDE SEQUENCE [LARGE SCALE GENOMIC DNA]</scope>
</reference>
<proteinExistence type="inferred from homology"/>
<evidence type="ECO:0000256" key="15">
    <source>
        <dbReference type="SAM" id="MobiDB-lite"/>
    </source>
</evidence>
<dbReference type="Pfam" id="PF09397">
    <property type="entry name" value="FtsK_gamma"/>
    <property type="match status" value="1"/>
</dbReference>
<evidence type="ECO:0000256" key="7">
    <source>
        <dbReference type="ARBA" id="ARBA00022829"/>
    </source>
</evidence>
<feature type="transmembrane region" description="Helical" evidence="16">
    <location>
        <begin position="102"/>
        <end position="127"/>
    </location>
</feature>
<evidence type="ECO:0000256" key="9">
    <source>
        <dbReference type="ARBA" id="ARBA00022989"/>
    </source>
</evidence>
<evidence type="ECO:0000256" key="14">
    <source>
        <dbReference type="PROSITE-ProRule" id="PRU00289"/>
    </source>
</evidence>
<evidence type="ECO:0000256" key="5">
    <source>
        <dbReference type="ARBA" id="ARBA00022692"/>
    </source>
</evidence>
<dbReference type="Pfam" id="PF13491">
    <property type="entry name" value="FtsK_4TM"/>
    <property type="match status" value="1"/>
</dbReference>
<dbReference type="InterPro" id="IPR025199">
    <property type="entry name" value="FtsK_4TM"/>
</dbReference>
<name>A0A1F5P7C5_9BACT</name>
<gene>
    <name evidence="18" type="ORF">A3J48_00230</name>
</gene>
<feature type="region of interest" description="Disordered" evidence="15">
    <location>
        <begin position="715"/>
        <end position="751"/>
    </location>
</feature>
<comment type="caution">
    <text evidence="18">The sequence shown here is derived from an EMBL/GenBank/DDBJ whole genome shotgun (WGS) entry which is preliminary data.</text>
</comment>
<evidence type="ECO:0000256" key="8">
    <source>
        <dbReference type="ARBA" id="ARBA00022840"/>
    </source>
</evidence>
<dbReference type="InterPro" id="IPR003593">
    <property type="entry name" value="AAA+_ATPase"/>
</dbReference>
<dbReference type="Pfam" id="PF01580">
    <property type="entry name" value="FtsK_SpoIIIE"/>
    <property type="match status" value="1"/>
</dbReference>
<dbReference type="InterPro" id="IPR041027">
    <property type="entry name" value="FtsK_alpha"/>
</dbReference>
<evidence type="ECO:0000313" key="18">
    <source>
        <dbReference type="EMBL" id="OGE85530.1"/>
    </source>
</evidence>
<dbReference type="InterPro" id="IPR036388">
    <property type="entry name" value="WH-like_DNA-bd_sf"/>
</dbReference>
<dbReference type="Gene3D" id="3.30.980.40">
    <property type="match status" value="1"/>
</dbReference>
<evidence type="ECO:0000256" key="2">
    <source>
        <dbReference type="ARBA" id="ARBA00006474"/>
    </source>
</evidence>
<protein>
    <recommendedName>
        <fullName evidence="17">FtsK domain-containing protein</fullName>
    </recommendedName>
</protein>
<evidence type="ECO:0000256" key="3">
    <source>
        <dbReference type="ARBA" id="ARBA00022475"/>
    </source>
</evidence>
<dbReference type="STRING" id="1817832.A3J48_00230"/>
<comment type="subcellular location">
    <subcellularLocation>
        <location evidence="1">Cell membrane</location>
        <topology evidence="1">Multi-pass membrane protein</topology>
    </subcellularLocation>
</comment>
<sequence>MSKQKRGRPRKNFNVAASIRNSSPTINLKRETKQSLAIVLAAALAILSTLSLLNISGSLGFIIVKVFRQVFGWGAFLLPSFFALIAIAIYRDLHETEKNKQAVGPAHSYIGVGLLTIVIITFLQLIVSRVSENQFAIAGEGDGGGFVGAAISLGILKTVGPWAGFVLLLLGVVASILITFNIPLNELFGIFKAKENGTVIPNKNNKDTGVKINDSLNNGFKEEPVGTINPVAAKTAQNIPRFINKPYGQKMFPTKQKVEQPAARPINTNWKFPAVNLLDESNASVDSGNIEANVAIIQKTLKDFDIDVEMGEVNVGPTVTQYTLRPAEGIRLSAIVALQNDLKLALAASSIRVEAPIPGKSLVGIEVPNKTTAIVRLRELFEMNEFQNHPSALSFVVGRDVAGKGIIEDLAKMPHLLIAGATGSGKSVCMNVVLTSFLMRNTPEDVKFIIIDPKRVEMSLYNDIPHLITPVIIDHQKAVNALKWTVAEMDHRYHLLSEAHKRNIGEYNEAAPHKMSYLVVIVDELADLMSVARNDVEAAIVRLAQMARAVGIHLILATQRPSVDIITGLIKANITSRIAFAVASQVDSRTILDQSGAEKLLGRGDLLYITSEMSQPRRIQGALISEKEVKRITEVLKKEGAPAYNESVTERLRVGSSDVNFDGNGGDEPLLEEAKNILIQAGKASASLLQRRLKIGYARAARILDILEEQGVVGPAEGAKPREVYAGNNSQDQDPLNDGFEETYNENQNSR</sequence>
<feature type="transmembrane region" description="Helical" evidence="16">
    <location>
        <begin position="70"/>
        <end position="90"/>
    </location>
</feature>
<keyword evidence="8 14" id="KW-0067">ATP-binding</keyword>
<dbReference type="PROSITE" id="PS50901">
    <property type="entry name" value="FTSK"/>
    <property type="match status" value="1"/>
</dbReference>
<dbReference type="Pfam" id="PF17854">
    <property type="entry name" value="FtsK_alpha"/>
    <property type="match status" value="1"/>
</dbReference>
<keyword evidence="12" id="KW-0131">Cell cycle</keyword>
<evidence type="ECO:0000259" key="17">
    <source>
        <dbReference type="PROSITE" id="PS50901"/>
    </source>
</evidence>
<dbReference type="GO" id="GO:0051301">
    <property type="term" value="P:cell division"/>
    <property type="evidence" value="ECO:0007669"/>
    <property type="project" value="UniProtKB-KW"/>
</dbReference>
<keyword evidence="10" id="KW-0238">DNA-binding</keyword>
<dbReference type="SMART" id="SM00843">
    <property type="entry name" value="Ftsk_gamma"/>
    <property type="match status" value="1"/>
</dbReference>
<feature type="transmembrane region" description="Helical" evidence="16">
    <location>
        <begin position="162"/>
        <end position="184"/>
    </location>
</feature>
<evidence type="ECO:0000256" key="10">
    <source>
        <dbReference type="ARBA" id="ARBA00023125"/>
    </source>
</evidence>
<comment type="subunit">
    <text evidence="13">Homohexamer. Forms a ring that surrounds DNA.</text>
</comment>
<dbReference type="EMBL" id="MFES01000026">
    <property type="protein sequence ID" value="OGE85530.1"/>
    <property type="molecule type" value="Genomic_DNA"/>
</dbReference>
<accession>A0A1F5P7C5</accession>
<evidence type="ECO:0000256" key="1">
    <source>
        <dbReference type="ARBA" id="ARBA00004651"/>
    </source>
</evidence>
<dbReference type="GO" id="GO:0005886">
    <property type="term" value="C:plasma membrane"/>
    <property type="evidence" value="ECO:0007669"/>
    <property type="project" value="UniProtKB-SubCell"/>
</dbReference>
<keyword evidence="11 16" id="KW-0472">Membrane</keyword>
<organism evidence="18 19">
    <name type="scientific">Candidatus Doudnabacteria bacterium RIFCSPHIGHO2_02_FULL_46_11</name>
    <dbReference type="NCBI Taxonomy" id="1817832"/>
    <lineage>
        <taxon>Bacteria</taxon>
        <taxon>Candidatus Doudnaibacteriota</taxon>
    </lineage>
</organism>
<dbReference type="Proteomes" id="UP000176786">
    <property type="component" value="Unassembled WGS sequence"/>
</dbReference>
<dbReference type="CDD" id="cd01127">
    <property type="entry name" value="TrwB_TraG_TraD_VirD4"/>
    <property type="match status" value="1"/>
</dbReference>
<dbReference type="PANTHER" id="PTHR22683:SF41">
    <property type="entry name" value="DNA TRANSLOCASE FTSK"/>
    <property type="match status" value="1"/>
</dbReference>
<dbReference type="AlphaFoldDB" id="A0A1F5P7C5"/>
<evidence type="ECO:0000256" key="11">
    <source>
        <dbReference type="ARBA" id="ARBA00023136"/>
    </source>
</evidence>
<dbReference type="SUPFAM" id="SSF52540">
    <property type="entry name" value="P-loop containing nucleoside triphosphate hydrolases"/>
    <property type="match status" value="1"/>
</dbReference>
<dbReference type="InterPro" id="IPR036390">
    <property type="entry name" value="WH_DNA-bd_sf"/>
</dbReference>
<feature type="domain" description="FtsK" evidence="17">
    <location>
        <begin position="403"/>
        <end position="589"/>
    </location>
</feature>
<keyword evidence="9 16" id="KW-1133">Transmembrane helix</keyword>
<evidence type="ECO:0000313" key="19">
    <source>
        <dbReference type="Proteomes" id="UP000176786"/>
    </source>
</evidence>
<keyword evidence="5 16" id="KW-0812">Transmembrane</keyword>
<dbReference type="SUPFAM" id="SSF46785">
    <property type="entry name" value="Winged helix' DNA-binding domain"/>
    <property type="match status" value="1"/>
</dbReference>
<dbReference type="Gene3D" id="1.10.10.10">
    <property type="entry name" value="Winged helix-like DNA-binding domain superfamily/Winged helix DNA-binding domain"/>
    <property type="match status" value="1"/>
</dbReference>
<evidence type="ECO:0000256" key="13">
    <source>
        <dbReference type="ARBA" id="ARBA00025923"/>
    </source>
</evidence>
<dbReference type="GO" id="GO:0007059">
    <property type="term" value="P:chromosome segregation"/>
    <property type="evidence" value="ECO:0007669"/>
    <property type="project" value="UniProtKB-KW"/>
</dbReference>
<keyword evidence="6 14" id="KW-0547">Nucleotide-binding</keyword>
<dbReference type="InterPro" id="IPR018541">
    <property type="entry name" value="Ftsk_gamma"/>
</dbReference>
<feature type="binding site" evidence="14">
    <location>
        <begin position="420"/>
        <end position="427"/>
    </location>
    <ligand>
        <name>ATP</name>
        <dbReference type="ChEBI" id="CHEBI:30616"/>
    </ligand>
</feature>
<keyword evidence="4" id="KW-0132">Cell division</keyword>
<evidence type="ECO:0000256" key="12">
    <source>
        <dbReference type="ARBA" id="ARBA00023306"/>
    </source>
</evidence>
<dbReference type="SMART" id="SM00382">
    <property type="entry name" value="AAA"/>
    <property type="match status" value="1"/>
</dbReference>
<evidence type="ECO:0000256" key="16">
    <source>
        <dbReference type="SAM" id="Phobius"/>
    </source>
</evidence>
<dbReference type="InterPro" id="IPR027417">
    <property type="entry name" value="P-loop_NTPase"/>
</dbReference>
<comment type="similarity">
    <text evidence="2">Belongs to the FtsK/SpoIIIE/SftA family.</text>
</comment>
<dbReference type="InterPro" id="IPR002543">
    <property type="entry name" value="FtsK_dom"/>
</dbReference>
<evidence type="ECO:0000256" key="4">
    <source>
        <dbReference type="ARBA" id="ARBA00022618"/>
    </source>
</evidence>